<dbReference type="Proteomes" id="UP001480595">
    <property type="component" value="Unassembled WGS sequence"/>
</dbReference>
<proteinExistence type="predicted"/>
<comment type="caution">
    <text evidence="2">The sequence shown here is derived from an EMBL/GenBank/DDBJ whole genome shotgun (WGS) entry which is preliminary data.</text>
</comment>
<dbReference type="EMBL" id="JAQQWL010000011">
    <property type="protein sequence ID" value="KAK8048848.1"/>
    <property type="molecule type" value="Genomic_DNA"/>
</dbReference>
<feature type="region of interest" description="Disordered" evidence="1">
    <location>
        <begin position="110"/>
        <end position="134"/>
    </location>
</feature>
<protein>
    <submittedName>
        <fullName evidence="2">Dbl homology domain-containing protein</fullName>
    </submittedName>
</protein>
<dbReference type="RefSeq" id="XP_066711097.1">
    <property type="nucleotide sequence ID" value="XM_066861987.1"/>
</dbReference>
<sequence>MAALLLSSEPPRFRSCSASNTATGSWAMPASDYPSLRPSRTNPDLSDCGAAFPLGNSEAWKDLDNIAALGLSLHAEGDDESPASNTDIPQINFRDDWHLYEETKLPLCSQALPPMDQNSPTASPPAQDPEIGGW</sequence>
<reference evidence="2 3" key="1">
    <citation type="submission" date="2023-01" db="EMBL/GenBank/DDBJ databases">
        <title>Analysis of 21 Apiospora genomes using comparative genomics revels a genus with tremendous synthesis potential of carbohydrate active enzymes and secondary metabolites.</title>
        <authorList>
            <person name="Sorensen T."/>
        </authorList>
    </citation>
    <scope>NUCLEOTIDE SEQUENCE [LARGE SCALE GENOMIC DNA]</scope>
    <source>
        <strain evidence="2 3">CBS 135458</strain>
    </source>
</reference>
<evidence type="ECO:0000256" key="1">
    <source>
        <dbReference type="SAM" id="MobiDB-lite"/>
    </source>
</evidence>
<evidence type="ECO:0000313" key="2">
    <source>
        <dbReference type="EMBL" id="KAK8048848.1"/>
    </source>
</evidence>
<keyword evidence="3" id="KW-1185">Reference proteome</keyword>
<accession>A0ABR1TQI4</accession>
<dbReference type="GeneID" id="92095050"/>
<feature type="region of interest" description="Disordered" evidence="1">
    <location>
        <begin position="1"/>
        <end position="29"/>
    </location>
</feature>
<evidence type="ECO:0000313" key="3">
    <source>
        <dbReference type="Proteomes" id="UP001480595"/>
    </source>
</evidence>
<gene>
    <name evidence="2" type="ORF">PG994_010578</name>
</gene>
<name>A0ABR1TQI4_9PEZI</name>
<organism evidence="2 3">
    <name type="scientific">Apiospora phragmitis</name>
    <dbReference type="NCBI Taxonomy" id="2905665"/>
    <lineage>
        <taxon>Eukaryota</taxon>
        <taxon>Fungi</taxon>
        <taxon>Dikarya</taxon>
        <taxon>Ascomycota</taxon>
        <taxon>Pezizomycotina</taxon>
        <taxon>Sordariomycetes</taxon>
        <taxon>Xylariomycetidae</taxon>
        <taxon>Amphisphaeriales</taxon>
        <taxon>Apiosporaceae</taxon>
        <taxon>Apiospora</taxon>
    </lineage>
</organism>